<evidence type="ECO:0000313" key="1">
    <source>
        <dbReference type="EMBL" id="ACT69201.1"/>
    </source>
</evidence>
<organism evidence="1 2">
    <name type="scientific">Neorickettsia risticii (strain Illinois)</name>
    <dbReference type="NCBI Taxonomy" id="434131"/>
    <lineage>
        <taxon>Bacteria</taxon>
        <taxon>Pseudomonadati</taxon>
        <taxon>Pseudomonadota</taxon>
        <taxon>Alphaproteobacteria</taxon>
        <taxon>Rickettsiales</taxon>
        <taxon>Anaplasmataceae</taxon>
        <taxon>Neorickettsia</taxon>
    </lineage>
</organism>
<dbReference type="AlphaFoldDB" id="C6V490"/>
<dbReference type="EMBL" id="CP001431">
    <property type="protein sequence ID" value="ACT69201.1"/>
    <property type="molecule type" value="Genomic_DNA"/>
</dbReference>
<dbReference type="STRING" id="434131.NRI_0214"/>
<dbReference type="HOGENOM" id="CLU_3330623_0_0_5"/>
<dbReference type="Proteomes" id="UP000001627">
    <property type="component" value="Chromosome"/>
</dbReference>
<evidence type="ECO:0000313" key="2">
    <source>
        <dbReference type="Proteomes" id="UP000001627"/>
    </source>
</evidence>
<proteinExistence type="predicted"/>
<protein>
    <submittedName>
        <fullName evidence="1">Uncharacterized protein</fullName>
    </submittedName>
</protein>
<keyword evidence="2" id="KW-1185">Reference proteome</keyword>
<gene>
    <name evidence="1" type="ordered locus">NRI_0214</name>
</gene>
<reference evidence="1 2" key="1">
    <citation type="journal article" date="2009" name="Nucleic Acids Res.">
        <title>Analysis of complete genome sequence of Neorickettsia risticii: causative agent of Potomac horse fever.</title>
        <authorList>
            <person name="Lin M."/>
            <person name="Zhang C."/>
            <person name="Gibson K."/>
            <person name="Rikihisa Y."/>
        </authorList>
    </citation>
    <scope>NUCLEOTIDE SEQUENCE [LARGE SCALE GENOMIC DNA]</scope>
    <source>
        <strain evidence="1 2">Illinois</strain>
    </source>
</reference>
<sequence length="38" mass="4441">MPFVWALFSFMRFVSLYSLCYNVRRLPVFGMWACSSAG</sequence>
<name>C6V490_NEORI</name>
<accession>C6V490</accession>
<dbReference type="KEGG" id="nri:NRI_0214"/>